<feature type="domain" description="Integrase catalytic" evidence="4">
    <location>
        <begin position="1294"/>
        <end position="1476"/>
    </location>
</feature>
<dbReference type="InterPro" id="IPR043502">
    <property type="entry name" value="DNA/RNA_pol_sf"/>
</dbReference>
<reference evidence="5 6" key="1">
    <citation type="submission" date="2023-08" db="EMBL/GenBank/DDBJ databases">
        <title>A Necator americanus chromosomal reference genome.</title>
        <authorList>
            <person name="Ilik V."/>
            <person name="Petrzelkova K.J."/>
            <person name="Pardy F."/>
            <person name="Fuh T."/>
            <person name="Niatou-Singa F.S."/>
            <person name="Gouil Q."/>
            <person name="Baker L."/>
            <person name="Ritchie M.E."/>
            <person name="Jex A.R."/>
            <person name="Gazzola D."/>
            <person name="Li H."/>
            <person name="Toshio Fujiwara R."/>
            <person name="Zhan B."/>
            <person name="Aroian R.V."/>
            <person name="Pafco B."/>
            <person name="Schwarz E.M."/>
        </authorList>
    </citation>
    <scope>NUCLEOTIDE SEQUENCE [LARGE SCALE GENOMIC DNA]</scope>
    <source>
        <strain evidence="5 6">Aroian</strain>
        <tissue evidence="5">Whole animal</tissue>
    </source>
</reference>
<dbReference type="InterPro" id="IPR041588">
    <property type="entry name" value="Integrase_H2C2"/>
</dbReference>
<dbReference type="PANTHER" id="PTHR47331">
    <property type="entry name" value="PHD-TYPE DOMAIN-CONTAINING PROTEIN"/>
    <property type="match status" value="1"/>
</dbReference>
<dbReference type="EMBL" id="JAVFWL010000005">
    <property type="protein sequence ID" value="KAK6757392.1"/>
    <property type="molecule type" value="Genomic_DNA"/>
</dbReference>
<dbReference type="InterPro" id="IPR021109">
    <property type="entry name" value="Peptidase_aspartic_dom_sf"/>
</dbReference>
<dbReference type="InterPro" id="IPR005312">
    <property type="entry name" value="DUF1759"/>
</dbReference>
<dbReference type="SUPFAM" id="SSF56672">
    <property type="entry name" value="DNA/RNA polymerases"/>
    <property type="match status" value="1"/>
</dbReference>
<comment type="caution">
    <text evidence="5">The sequence shown here is derived from an EMBL/GenBank/DDBJ whole genome shotgun (WGS) entry which is preliminary data.</text>
</comment>
<accession>A0ABR1E3X7</accession>
<dbReference type="InterPro" id="IPR001584">
    <property type="entry name" value="Integrase_cat-core"/>
</dbReference>
<dbReference type="CDD" id="cd01644">
    <property type="entry name" value="RT_pepA17"/>
    <property type="match status" value="1"/>
</dbReference>
<dbReference type="PROSITE" id="PS50175">
    <property type="entry name" value="ASP_PROT_RETROV"/>
    <property type="match status" value="1"/>
</dbReference>
<dbReference type="InterPro" id="IPR043128">
    <property type="entry name" value="Rev_trsase/Diguanyl_cyclase"/>
</dbReference>
<dbReference type="SUPFAM" id="SSF53098">
    <property type="entry name" value="Ribonuclease H-like"/>
    <property type="match status" value="1"/>
</dbReference>
<dbReference type="Gene3D" id="2.40.70.10">
    <property type="entry name" value="Acid Proteases"/>
    <property type="match status" value="1"/>
</dbReference>
<dbReference type="InterPro" id="IPR012337">
    <property type="entry name" value="RNaseH-like_sf"/>
</dbReference>
<dbReference type="Gene3D" id="3.10.10.10">
    <property type="entry name" value="HIV Type 1 Reverse Transcriptase, subunit A, domain 1"/>
    <property type="match status" value="1"/>
</dbReference>
<dbReference type="Gene3D" id="3.30.420.10">
    <property type="entry name" value="Ribonuclease H-like superfamily/Ribonuclease H"/>
    <property type="match status" value="1"/>
</dbReference>
<dbReference type="Proteomes" id="UP001303046">
    <property type="component" value="Unassembled WGS sequence"/>
</dbReference>
<organism evidence="5 6">
    <name type="scientific">Necator americanus</name>
    <name type="common">Human hookworm</name>
    <dbReference type="NCBI Taxonomy" id="51031"/>
    <lineage>
        <taxon>Eukaryota</taxon>
        <taxon>Metazoa</taxon>
        <taxon>Ecdysozoa</taxon>
        <taxon>Nematoda</taxon>
        <taxon>Chromadorea</taxon>
        <taxon>Rhabditida</taxon>
        <taxon>Rhabditina</taxon>
        <taxon>Rhabditomorpha</taxon>
        <taxon>Strongyloidea</taxon>
        <taxon>Ancylostomatidae</taxon>
        <taxon>Bunostominae</taxon>
        <taxon>Necator</taxon>
    </lineage>
</organism>
<dbReference type="Gene3D" id="3.30.70.270">
    <property type="match status" value="1"/>
</dbReference>
<feature type="region of interest" description="Disordered" evidence="2">
    <location>
        <begin position="1578"/>
        <end position="1603"/>
    </location>
</feature>
<dbReference type="CDD" id="cd00303">
    <property type="entry name" value="retropepsin_like"/>
    <property type="match status" value="1"/>
</dbReference>
<evidence type="ECO:0000313" key="6">
    <source>
        <dbReference type="Proteomes" id="UP001303046"/>
    </source>
</evidence>
<dbReference type="InterPro" id="IPR036397">
    <property type="entry name" value="RNaseH_sf"/>
</dbReference>
<evidence type="ECO:0000256" key="1">
    <source>
        <dbReference type="ARBA" id="ARBA00022801"/>
    </source>
</evidence>
<feature type="region of interest" description="Disordered" evidence="2">
    <location>
        <begin position="436"/>
        <end position="506"/>
    </location>
</feature>
<evidence type="ECO:0008006" key="7">
    <source>
        <dbReference type="Google" id="ProtNLM"/>
    </source>
</evidence>
<feature type="compositionally biased region" description="Basic residues" evidence="2">
    <location>
        <begin position="455"/>
        <end position="464"/>
    </location>
</feature>
<dbReference type="Gene3D" id="1.10.340.70">
    <property type="match status" value="1"/>
</dbReference>
<gene>
    <name evidence="5" type="primary">Necator_chrV.g20093</name>
    <name evidence="5" type="ORF">RB195_015301</name>
</gene>
<dbReference type="Pfam" id="PF03564">
    <property type="entry name" value="DUF1759"/>
    <property type="match status" value="1"/>
</dbReference>
<feature type="domain" description="Peptidase A2" evidence="3">
    <location>
        <begin position="552"/>
        <end position="636"/>
    </location>
</feature>
<keyword evidence="6" id="KW-1185">Reference proteome</keyword>
<evidence type="ECO:0000259" key="4">
    <source>
        <dbReference type="PROSITE" id="PS50994"/>
    </source>
</evidence>
<evidence type="ECO:0000256" key="2">
    <source>
        <dbReference type="SAM" id="MobiDB-lite"/>
    </source>
</evidence>
<dbReference type="InterPro" id="IPR001995">
    <property type="entry name" value="Peptidase_A2_cat"/>
</dbReference>
<evidence type="ECO:0000313" key="5">
    <source>
        <dbReference type="EMBL" id="KAK6757392.1"/>
    </source>
</evidence>
<protein>
    <recommendedName>
        <fullName evidence="7">Integrase core domain protein</fullName>
    </recommendedName>
</protein>
<proteinExistence type="predicted"/>
<dbReference type="PROSITE" id="PS50994">
    <property type="entry name" value="INTEGRASE"/>
    <property type="match status" value="1"/>
</dbReference>
<name>A0ABR1E3X7_NECAM</name>
<evidence type="ECO:0000259" key="3">
    <source>
        <dbReference type="PROSITE" id="PS50175"/>
    </source>
</evidence>
<sequence length="1615" mass="185342">MFTLRGCKARLANAINNLTRLVNSANSNYPTVFHSDAHPAVQLRTLQRRIEDMGNAKISIEIALETFQQRHEHAISFIENQPNAIELMDAFDIYWRDHKGDEMEPTATATIFALDDLIRKETELADMLRTTISASTTPQYNPTNTTNEPMDVTSITNPTLTPPHMSGGSSPLYPAADTMNVQLRKVELPTFDRDFSTYYDFWAKFKTAVHDNPSLSTAAKFIHLSSSLKGSAALVVQGYDITDPSNYHLVIEALRRRYDRPQFTHNFFLQKLENLPASSAAASSQRDTLCQIQACILQLNRFEDTSTSLSLKKLIRSKFPRETQLEVNRMEHRSGTIWKMHEFLAGIDVFIQELEKLDNSHCPPLSHDQPYSALSTTYRNRSPSPEPLYDPHRWNRPVKEVHLAIPLHRTIIPIHHLVDFIYSPYRRHYRDRDYHHQSHRNHFPYRRSERDSERMRHRNQRRHSPSPSLPPYGVRFRANPRDSLSPVRRRNHSSPESSSHVADTDDEMHNALDCRPVDDPTTLTTSSNHQRPLLMTVKAHIRNPKTKTLETVNVMLDSGAQNSFISNAATKRLSLKLYDHKPLTVIGFGGHRSTQESGTVDATLLDAANKPFPVTLRTQEVLTSQFKPYRLSKEDKHALRTFRINSLTISRHVTTDILLGIDYFWEVLKKESPKQLPSGLMLNHLTTSPSTPHRSEDDITRLWDLGRLGITEDPDPSVDKEEDTRILERFQDTAQVIDGYLHVQFPWKSSHPRLADNKMLAFKRLQSQYRSFQTKPTLWKTYTATFTDYLEQGIIEEVDEHQFDDHRVYYIPHQAFIKETSATTKLRVVFDASSHYRGAPSLNDCLHSGPAILPDMVGILLRSRSTPYLLIADVEKAFLQIRLQRNQRDATRFLWLRNPNLPPTADNLRIFRFTRVPFGITASPFLLAASILYYLHLEPSKPLHKEIEDNIYVDNILLSASSERQAIKKYRSSKFLFNSMHMNLREFLCNSNTVNQSIEPSDRVRNPSSVKLLGIPWNSRTDTLLIPLKTVSANVYSKRTALTASDCATRGLSTADAVWWHGPSFLCSPQSDWPKADTDFALPQDLCPEAEHEFQALSVLPTQPYESPLRFRATSSYIKLICSTAYVLKFIKALFQKTRIRNYTLNLATVVLSKDVSASEITNAETLLIMEHYRESESTLKRLPLDKYNAHRAADGLILCPNRLDHARTSFQSSAPILLIPEHHFVHLLVMYHHKTRFHSGVHATIAAFRTSYFIPSIKTTITRILRLCTVCRRAQGHAYRYPEMPSLPPERVNRSRPFQKVGLDYLGPLYYRDQLHSQAKIWICLFTCMATRTVHLELVHNNTAFEFLLAFRRFIARRGTPDLIISDNATTFRSANDSLQSTIYNRKAIEKISTQLANRKIEWRFITPFSPWKGGFYERLVGLFKSAFKKAIKHTLLPLSQFQTLVAEIEAVLNSRPLLSISDTSSPPHVLRPIDFVSPQVELQLPSPYHNPLYIPPSRLSEWYKETLAVLNNFWEICPLIPSVGDDKNVPRGQWPLAIITTIHRTKSNIRRSATLRIANGHELQRSINQLHPLEISAKEDPRPKKSRQQLQPLRIQSPRAAKRVRFALGTKRA</sequence>
<keyword evidence="1" id="KW-0378">Hydrolase</keyword>
<dbReference type="Pfam" id="PF17921">
    <property type="entry name" value="Integrase_H2C2"/>
    <property type="match status" value="1"/>
</dbReference>
<dbReference type="PANTHER" id="PTHR47331:SF2">
    <property type="match status" value="1"/>
</dbReference>